<dbReference type="AlphaFoldDB" id="A5BEY6"/>
<proteinExistence type="predicted"/>
<dbReference type="EMBL" id="AM457139">
    <property type="protein sequence ID" value="CAN65565.1"/>
    <property type="molecule type" value="Genomic_DNA"/>
</dbReference>
<gene>
    <name evidence="1" type="ORF">VITISV_030137</name>
</gene>
<reference evidence="1" key="1">
    <citation type="journal article" date="2007" name="PLoS ONE">
        <title>The first genome sequence of an elite grapevine cultivar (Pinot noir Vitis vinifera L.): coping with a highly heterozygous genome.</title>
        <authorList>
            <person name="Velasco R."/>
            <person name="Zharkikh A."/>
            <person name="Troggio M."/>
            <person name="Cartwright D.A."/>
            <person name="Cestaro A."/>
            <person name="Pruss D."/>
            <person name="Pindo M."/>
            <person name="FitzGerald L.M."/>
            <person name="Vezzulli S."/>
            <person name="Reid J."/>
            <person name="Malacarne G."/>
            <person name="Iliev D."/>
            <person name="Coppola G."/>
            <person name="Wardell B."/>
            <person name="Micheletti D."/>
            <person name="Macalma T."/>
            <person name="Facci M."/>
            <person name="Mitchell J.T."/>
            <person name="Perazzolli M."/>
            <person name="Eldredge G."/>
            <person name="Gatto P."/>
            <person name="Oyzerski R."/>
            <person name="Moretto M."/>
            <person name="Gutin N."/>
            <person name="Stefanini M."/>
            <person name="Chen Y."/>
            <person name="Segala C."/>
            <person name="Davenport C."/>
            <person name="Dematte L."/>
            <person name="Mraz A."/>
            <person name="Battilana J."/>
            <person name="Stormo K."/>
            <person name="Costa F."/>
            <person name="Tao Q."/>
            <person name="Si-Ammour A."/>
            <person name="Harkins T."/>
            <person name="Lackey A."/>
            <person name="Perbost C."/>
            <person name="Taillon B."/>
            <person name="Stella A."/>
            <person name="Solovyev V."/>
            <person name="Fawcett J.A."/>
            <person name="Sterck L."/>
            <person name="Vandepoele K."/>
            <person name="Grando S.M."/>
            <person name="Toppo S."/>
            <person name="Moser C."/>
            <person name="Lanchbury J."/>
            <person name="Bogden R."/>
            <person name="Skolnick M."/>
            <person name="Sgaramella V."/>
            <person name="Bhatnagar S.K."/>
            <person name="Fontana P."/>
            <person name="Gutin A."/>
            <person name="Van de Peer Y."/>
            <person name="Salamini F."/>
            <person name="Viola R."/>
        </authorList>
    </citation>
    <scope>NUCLEOTIDE SEQUENCE</scope>
</reference>
<protein>
    <submittedName>
        <fullName evidence="1">Uncharacterized protein</fullName>
    </submittedName>
</protein>
<organism evidence="1">
    <name type="scientific">Vitis vinifera</name>
    <name type="common">Grape</name>
    <dbReference type="NCBI Taxonomy" id="29760"/>
    <lineage>
        <taxon>Eukaryota</taxon>
        <taxon>Viridiplantae</taxon>
        <taxon>Streptophyta</taxon>
        <taxon>Embryophyta</taxon>
        <taxon>Tracheophyta</taxon>
        <taxon>Spermatophyta</taxon>
        <taxon>Magnoliopsida</taxon>
        <taxon>eudicotyledons</taxon>
        <taxon>Gunneridae</taxon>
        <taxon>Pentapetalae</taxon>
        <taxon>rosids</taxon>
        <taxon>Vitales</taxon>
        <taxon>Vitaceae</taxon>
        <taxon>Viteae</taxon>
        <taxon>Vitis</taxon>
    </lineage>
</organism>
<accession>A5BEY6</accession>
<sequence>MNAFVTVIVVQLEHTLSSGFSDGENFNGKVGPHDAKLRNGVVEGNDNPVVIGASLCDHVADHLCSTWHPSIFVRTSITRSECLIWPIGISNRLHCVTLRLHNAFLIGFLSHFHKKSFSSCQKSPPLAISVSHLKGDDCSVINYAIIMIAKFKKPSQHICDIVPNTIKTFIPPKIKASEGVSGQPVLTSFAGFQLAKLQHRRRLWEHETKMSTPLRSQSSSMGDEGYFDWHESMERCQRESERQVQALL</sequence>
<name>A5BEY6_VITVI</name>
<evidence type="ECO:0000313" key="1">
    <source>
        <dbReference type="EMBL" id="CAN65565.1"/>
    </source>
</evidence>